<dbReference type="RefSeq" id="WP_087457853.1">
    <property type="nucleotide sequence ID" value="NZ_CP021434.1"/>
</dbReference>
<evidence type="ECO:0000256" key="2">
    <source>
        <dbReference type="ARBA" id="ARBA00022692"/>
    </source>
</evidence>
<accession>A0A1Y0ISR6</accession>
<feature type="transmembrane region" description="Helical" evidence="5">
    <location>
        <begin position="368"/>
        <end position="388"/>
    </location>
</feature>
<feature type="transmembrane region" description="Helical" evidence="5">
    <location>
        <begin position="203"/>
        <end position="222"/>
    </location>
</feature>
<dbReference type="AlphaFoldDB" id="A0A1Y0ISR6"/>
<evidence type="ECO:0000259" key="6">
    <source>
        <dbReference type="Pfam" id="PF00324"/>
    </source>
</evidence>
<dbReference type="KEGG" id="tum:CBW65_17150"/>
<name>A0A1Y0ISR6_9BACL</name>
<dbReference type="InterPro" id="IPR004841">
    <property type="entry name" value="AA-permease/SLC12A_dom"/>
</dbReference>
<dbReference type="Proteomes" id="UP000195437">
    <property type="component" value="Chromosome"/>
</dbReference>
<keyword evidence="2 5" id="KW-0812">Transmembrane</keyword>
<protein>
    <submittedName>
        <fullName evidence="7">Amino acid permease</fullName>
    </submittedName>
</protein>
<evidence type="ECO:0000313" key="8">
    <source>
        <dbReference type="Proteomes" id="UP000195437"/>
    </source>
</evidence>
<keyword evidence="3 5" id="KW-1133">Transmembrane helix</keyword>
<organism evidence="7 8">
    <name type="scientific">Tumebacillus avium</name>
    <dbReference type="NCBI Taxonomy" id="1903704"/>
    <lineage>
        <taxon>Bacteria</taxon>
        <taxon>Bacillati</taxon>
        <taxon>Bacillota</taxon>
        <taxon>Bacilli</taxon>
        <taxon>Bacillales</taxon>
        <taxon>Alicyclobacillaceae</taxon>
        <taxon>Tumebacillus</taxon>
    </lineage>
</organism>
<dbReference type="Pfam" id="PF00324">
    <property type="entry name" value="AA_permease"/>
    <property type="match status" value="1"/>
</dbReference>
<keyword evidence="4 5" id="KW-0472">Membrane</keyword>
<feature type="transmembrane region" description="Helical" evidence="5">
    <location>
        <begin position="288"/>
        <end position="313"/>
    </location>
</feature>
<dbReference type="InterPro" id="IPR050367">
    <property type="entry name" value="APC_superfamily"/>
</dbReference>
<evidence type="ECO:0000256" key="3">
    <source>
        <dbReference type="ARBA" id="ARBA00022989"/>
    </source>
</evidence>
<dbReference type="PANTHER" id="PTHR42770:SF16">
    <property type="entry name" value="AMINO ACID PERMEASE"/>
    <property type="match status" value="1"/>
</dbReference>
<evidence type="ECO:0000313" key="7">
    <source>
        <dbReference type="EMBL" id="ARU62495.1"/>
    </source>
</evidence>
<feature type="domain" description="Amino acid permease/ SLC12A" evidence="6">
    <location>
        <begin position="54"/>
        <end position="431"/>
    </location>
</feature>
<proteinExistence type="predicted"/>
<comment type="subcellular location">
    <subcellularLocation>
        <location evidence="1">Membrane</location>
        <topology evidence="1">Multi-pass membrane protein</topology>
    </subcellularLocation>
</comment>
<dbReference type="PANTHER" id="PTHR42770">
    <property type="entry name" value="AMINO ACID TRANSPORTER-RELATED"/>
    <property type="match status" value="1"/>
</dbReference>
<evidence type="ECO:0000256" key="1">
    <source>
        <dbReference type="ARBA" id="ARBA00004141"/>
    </source>
</evidence>
<feature type="transmembrane region" description="Helical" evidence="5">
    <location>
        <begin position="53"/>
        <end position="73"/>
    </location>
</feature>
<dbReference type="PIRSF" id="PIRSF006060">
    <property type="entry name" value="AA_transporter"/>
    <property type="match status" value="1"/>
</dbReference>
<feature type="transmembrane region" description="Helical" evidence="5">
    <location>
        <begin position="243"/>
        <end position="264"/>
    </location>
</feature>
<dbReference type="Gene3D" id="1.20.1740.10">
    <property type="entry name" value="Amino acid/polyamine transporter I"/>
    <property type="match status" value="1"/>
</dbReference>
<feature type="transmembrane region" description="Helical" evidence="5">
    <location>
        <begin position="27"/>
        <end position="47"/>
    </location>
</feature>
<sequence length="457" mass="50390">MAQMEMQTGSSFSYKQELKRTLTFKDLVIFGLVTMLPIAPAQVYGLIAPSSFGMTPLVYLVGIIAMLFTALSYSKMSREFPYAGSVYSFVQRGLNPHIGFVTGWLIIIDYILVPALLYSFAGIWISGVIPSVPAFVWVIVFLIINTYINVRGVSLAAKTNFMFLIVELLTVFLFLWFAIKYVFIDGGGAGGFSAAPLYQPDKVDFSFLAAAASIAVLGFLGFDSISTLSEEVKNPKKTVGKATIAALVLIGALFIVQAYMAALVQPDYTGLHPDMAFFDITRIVGGDFLYFMWIMVGVAAVGIANALTVQAAISRILYSMGRDKLLPFSGFLGKIHPKHQTPANATYFVALLSVVIAAFLDLETIIKYINFGALTSFMILHITVIYHFFFRKKERSVKGVIGYLIFPLLGFGVLLFVWMGFDTMTYVLGFSWLAIGVVVGFFKSKRYKEVPPALQEV</sequence>
<keyword evidence="8" id="KW-1185">Reference proteome</keyword>
<evidence type="ECO:0000256" key="4">
    <source>
        <dbReference type="ARBA" id="ARBA00023136"/>
    </source>
</evidence>
<reference evidence="8" key="1">
    <citation type="submission" date="2017-05" db="EMBL/GenBank/DDBJ databases">
        <authorList>
            <person name="Sung H."/>
        </authorList>
    </citation>
    <scope>NUCLEOTIDE SEQUENCE [LARGE SCALE GENOMIC DNA]</scope>
    <source>
        <strain evidence="8">AR23208</strain>
    </source>
</reference>
<feature type="transmembrane region" description="Helical" evidence="5">
    <location>
        <begin position="123"/>
        <end position="148"/>
    </location>
</feature>
<evidence type="ECO:0000256" key="5">
    <source>
        <dbReference type="SAM" id="Phobius"/>
    </source>
</evidence>
<gene>
    <name evidence="7" type="ORF">CBW65_17150</name>
</gene>
<dbReference type="OrthoDB" id="9762947at2"/>
<feature type="transmembrane region" description="Helical" evidence="5">
    <location>
        <begin position="160"/>
        <end position="183"/>
    </location>
</feature>
<feature type="transmembrane region" description="Helical" evidence="5">
    <location>
        <begin position="94"/>
        <end position="117"/>
    </location>
</feature>
<dbReference type="GO" id="GO:0055085">
    <property type="term" value="P:transmembrane transport"/>
    <property type="evidence" value="ECO:0007669"/>
    <property type="project" value="InterPro"/>
</dbReference>
<dbReference type="GO" id="GO:0016020">
    <property type="term" value="C:membrane"/>
    <property type="evidence" value="ECO:0007669"/>
    <property type="project" value="UniProtKB-SubCell"/>
</dbReference>
<dbReference type="EMBL" id="CP021434">
    <property type="protein sequence ID" value="ARU62495.1"/>
    <property type="molecule type" value="Genomic_DNA"/>
</dbReference>
<feature type="transmembrane region" description="Helical" evidence="5">
    <location>
        <begin position="424"/>
        <end position="442"/>
    </location>
</feature>
<feature type="transmembrane region" description="Helical" evidence="5">
    <location>
        <begin position="344"/>
        <end position="362"/>
    </location>
</feature>
<feature type="transmembrane region" description="Helical" evidence="5">
    <location>
        <begin position="400"/>
        <end position="418"/>
    </location>
</feature>